<protein>
    <submittedName>
        <fullName evidence="2">Sulfurtransferase</fullName>
    </submittedName>
</protein>
<keyword evidence="3" id="KW-1185">Reference proteome</keyword>
<dbReference type="SMART" id="SM00450">
    <property type="entry name" value="RHOD"/>
    <property type="match status" value="1"/>
</dbReference>
<organism evidence="2 3">
    <name type="scientific">Oryzomonas rubra</name>
    <dbReference type="NCBI Taxonomy" id="2509454"/>
    <lineage>
        <taxon>Bacteria</taxon>
        <taxon>Pseudomonadati</taxon>
        <taxon>Thermodesulfobacteriota</taxon>
        <taxon>Desulfuromonadia</taxon>
        <taxon>Geobacterales</taxon>
        <taxon>Geobacteraceae</taxon>
        <taxon>Oryzomonas</taxon>
    </lineage>
</organism>
<name>A0A5A9XK92_9BACT</name>
<sequence length="306" mass="32972">MMLSSISAGELKSLLDSGGPVCLIDVLPPEYYGERHIPGASNACVYEMAFLENLAKIVSDRDTPLVVYGVSARSREASVAVEKLRRAGYREVRELAGGLAAWRAAGYGVEAGEGPAVPEIAIADGGYVVDCAASRLEWMGRNLNGRHYGTIAVSGGEILVKKGGPAGGSITLDMGSIADIDLKDEGYNRMLVSHLKSDDFFDVATYPEAVYAINGSELLPEASTCSLVYRVMGSLELRGVKRELPLTAEVAPQPDGLLKARVLCDLDRTRWGAIYGSGRFFEKLGQHLVNEIVTVELFLVAKMRRN</sequence>
<dbReference type="InterPro" id="IPR007372">
    <property type="entry name" value="Lipid/polyisoprenoid-bd_YceI"/>
</dbReference>
<dbReference type="InterPro" id="IPR036873">
    <property type="entry name" value="Rhodanese-like_dom_sf"/>
</dbReference>
<dbReference type="Gene3D" id="2.40.128.110">
    <property type="entry name" value="Lipid/polyisoprenoid-binding, YceI-like"/>
    <property type="match status" value="1"/>
</dbReference>
<accession>A0A5A9XK92</accession>
<gene>
    <name evidence="2" type="ORF">ET418_06050</name>
</gene>
<dbReference type="PANTHER" id="PTHR34406:SF1">
    <property type="entry name" value="PROTEIN YCEI"/>
    <property type="match status" value="1"/>
</dbReference>
<dbReference type="SUPFAM" id="SSF101874">
    <property type="entry name" value="YceI-like"/>
    <property type="match status" value="1"/>
</dbReference>
<feature type="domain" description="Rhodanese" evidence="1">
    <location>
        <begin position="17"/>
        <end position="111"/>
    </location>
</feature>
<dbReference type="Pfam" id="PF04264">
    <property type="entry name" value="YceI"/>
    <property type="match status" value="1"/>
</dbReference>
<evidence type="ECO:0000259" key="1">
    <source>
        <dbReference type="PROSITE" id="PS50206"/>
    </source>
</evidence>
<keyword evidence="2" id="KW-0808">Transferase</keyword>
<dbReference type="Proteomes" id="UP000324298">
    <property type="component" value="Unassembled WGS sequence"/>
</dbReference>
<dbReference type="InterPro" id="IPR001763">
    <property type="entry name" value="Rhodanese-like_dom"/>
</dbReference>
<dbReference type="Pfam" id="PF00581">
    <property type="entry name" value="Rhodanese"/>
    <property type="match status" value="1"/>
</dbReference>
<dbReference type="SMART" id="SM00867">
    <property type="entry name" value="YceI"/>
    <property type="match status" value="1"/>
</dbReference>
<dbReference type="SUPFAM" id="SSF52821">
    <property type="entry name" value="Rhodanese/Cell cycle control phosphatase"/>
    <property type="match status" value="1"/>
</dbReference>
<comment type="caution">
    <text evidence="2">The sequence shown here is derived from an EMBL/GenBank/DDBJ whole genome shotgun (WGS) entry which is preliminary data.</text>
</comment>
<evidence type="ECO:0000313" key="3">
    <source>
        <dbReference type="Proteomes" id="UP000324298"/>
    </source>
</evidence>
<dbReference type="CDD" id="cd00158">
    <property type="entry name" value="RHOD"/>
    <property type="match status" value="1"/>
</dbReference>
<dbReference type="PANTHER" id="PTHR34406">
    <property type="entry name" value="PROTEIN YCEI"/>
    <property type="match status" value="1"/>
</dbReference>
<evidence type="ECO:0000313" key="2">
    <source>
        <dbReference type="EMBL" id="KAA0893607.1"/>
    </source>
</evidence>
<dbReference type="PROSITE" id="PS50206">
    <property type="entry name" value="RHODANESE_3"/>
    <property type="match status" value="1"/>
</dbReference>
<dbReference type="InterPro" id="IPR036761">
    <property type="entry name" value="TTHA0802/YceI-like_sf"/>
</dbReference>
<dbReference type="EMBL" id="SRSD01000003">
    <property type="protein sequence ID" value="KAA0893607.1"/>
    <property type="molecule type" value="Genomic_DNA"/>
</dbReference>
<dbReference type="AlphaFoldDB" id="A0A5A9XK92"/>
<proteinExistence type="predicted"/>
<dbReference type="OrthoDB" id="9811006at2"/>
<dbReference type="Gene3D" id="3.40.250.10">
    <property type="entry name" value="Rhodanese-like domain"/>
    <property type="match status" value="1"/>
</dbReference>
<dbReference type="GO" id="GO:0016740">
    <property type="term" value="F:transferase activity"/>
    <property type="evidence" value="ECO:0007669"/>
    <property type="project" value="UniProtKB-KW"/>
</dbReference>
<reference evidence="2 3" key="1">
    <citation type="submission" date="2019-04" db="EMBL/GenBank/DDBJ databases">
        <title>Geobacter ruber sp. nov., ferric-reducing bacteria isolated from paddy soil.</title>
        <authorList>
            <person name="Xu Z."/>
            <person name="Masuda Y."/>
            <person name="Itoh H."/>
            <person name="Senoo K."/>
        </authorList>
    </citation>
    <scope>NUCLEOTIDE SEQUENCE [LARGE SCALE GENOMIC DNA]</scope>
    <source>
        <strain evidence="2 3">Red88</strain>
    </source>
</reference>